<evidence type="ECO:0000313" key="3">
    <source>
        <dbReference type="Proteomes" id="UP000003157"/>
    </source>
</evidence>
<dbReference type="NCBIfam" id="TIGR00762">
    <property type="entry name" value="DegV"/>
    <property type="match status" value="1"/>
</dbReference>
<name>E7G632_9FIRM</name>
<dbReference type="AlphaFoldDB" id="E7G632"/>
<dbReference type="PANTHER" id="PTHR33434">
    <property type="entry name" value="DEGV DOMAIN-CONTAINING PROTEIN DR_1986-RELATED"/>
    <property type="match status" value="1"/>
</dbReference>
<dbReference type="PANTHER" id="PTHR33434:SF2">
    <property type="entry name" value="FATTY ACID-BINDING PROTEIN TM_1468"/>
    <property type="match status" value="1"/>
</dbReference>
<dbReference type="eggNOG" id="COG1307">
    <property type="taxonomic scope" value="Bacteria"/>
</dbReference>
<dbReference type="Proteomes" id="UP000003157">
    <property type="component" value="Unassembled WGS sequence"/>
</dbReference>
<dbReference type="InterPro" id="IPR043168">
    <property type="entry name" value="DegV_C"/>
</dbReference>
<dbReference type="STRING" id="100884.GCA_000269565_01480"/>
<protein>
    <submittedName>
        <fullName evidence="2">DegV family protein</fullName>
    </submittedName>
</protein>
<dbReference type="Pfam" id="PF02645">
    <property type="entry name" value="DegV"/>
    <property type="match status" value="1"/>
</dbReference>
<dbReference type="PROSITE" id="PS51482">
    <property type="entry name" value="DEGV"/>
    <property type="match status" value="1"/>
</dbReference>
<evidence type="ECO:0000256" key="1">
    <source>
        <dbReference type="ARBA" id="ARBA00023121"/>
    </source>
</evidence>
<dbReference type="EMBL" id="ADKX01000001">
    <property type="protein sequence ID" value="EFW06683.1"/>
    <property type="molecule type" value="Genomic_DNA"/>
</dbReference>
<comment type="caution">
    <text evidence="2">The sequence shown here is derived from an EMBL/GenBank/DDBJ whole genome shotgun (WGS) entry which is preliminary data.</text>
</comment>
<sequence length="303" mass="33117">MFYNKAKLKVKKWGIIVSKIAILSDSGCQIELGQYENQGIFIVPLCITMENETYLDQKDISSIEVFETMDRENIMVMTSQPPTGEMVKILQKIKDAGYDEVIGLPIATGLSSTLNGMKVAADMVEIPITLIDTKGTAGNHKYLTFTAAKLVQEGKNAQEIQKIMESMVEDSGTIIVAPNLDHLKKGGRITPAVAMLAGMLKIVPVMELNYDLGGKIDTLAKVRTLSKAKATVVNRMIDLGVTAKQYKVTIEHVLCEESALEVKQMILDKIGDIELEVRELPAVVGAHMGVGGIGVQYIKKYVG</sequence>
<organism evidence="2 3">
    <name type="scientific">Coprobacillus cateniformis</name>
    <dbReference type="NCBI Taxonomy" id="100884"/>
    <lineage>
        <taxon>Bacteria</taxon>
        <taxon>Bacillati</taxon>
        <taxon>Bacillota</taxon>
        <taxon>Erysipelotrichia</taxon>
        <taxon>Erysipelotrichales</taxon>
        <taxon>Coprobacillaceae</taxon>
        <taxon>Coprobacillus</taxon>
    </lineage>
</organism>
<reference evidence="2 3" key="1">
    <citation type="submission" date="2010-12" db="EMBL/GenBank/DDBJ databases">
        <title>The Genome Sequence of Coprobacillus sp. strain 29_1.</title>
        <authorList>
            <consortium name="The Broad Institute Genome Sequencing Platform"/>
            <person name="Earl A."/>
            <person name="Ward D."/>
            <person name="Feldgarden M."/>
            <person name="Gevers D."/>
            <person name="Daigneault M."/>
            <person name="Sibley C.D."/>
            <person name="White A."/>
            <person name="Strauss J."/>
            <person name="Allen-Vercoe E."/>
            <person name="Young S.K."/>
            <person name="Zeng Q."/>
            <person name="Gargeya S."/>
            <person name="Fitzgerald M."/>
            <person name="Haas B."/>
            <person name="Abouelleil A."/>
            <person name="Alvarado L."/>
            <person name="Arachchi H.M."/>
            <person name="Berlin A."/>
            <person name="Brown A."/>
            <person name="Chapman S.B."/>
            <person name="Chen Z."/>
            <person name="Dunbar C."/>
            <person name="Freedman E."/>
            <person name="Gearin G."/>
            <person name="Gellesch M."/>
            <person name="Goldberg J."/>
            <person name="Griggs A."/>
            <person name="Gujja S."/>
            <person name="Heilman E."/>
            <person name="Heiman D."/>
            <person name="Howarth C."/>
            <person name="Larson L."/>
            <person name="Lui A."/>
            <person name="MacDonald P.J.P."/>
            <person name="Mehta T."/>
            <person name="Montmayeur A."/>
            <person name="Murphy C."/>
            <person name="Neiman D."/>
            <person name="Pearson M."/>
            <person name="Priest M."/>
            <person name="Roberts A."/>
            <person name="Saif S."/>
            <person name="Shea T."/>
            <person name="Shenoy N."/>
            <person name="Sisk P."/>
            <person name="Stolte C."/>
            <person name="Sykes S."/>
            <person name="White J."/>
            <person name="Yandava C."/>
            <person name="Nusbaum C."/>
            <person name="Birren B."/>
        </authorList>
    </citation>
    <scope>NUCLEOTIDE SEQUENCE [LARGE SCALE GENOMIC DNA]</scope>
    <source>
        <strain evidence="2 3">29_1</strain>
    </source>
</reference>
<dbReference type="SUPFAM" id="SSF82549">
    <property type="entry name" value="DAK1/DegV-like"/>
    <property type="match status" value="1"/>
</dbReference>
<accession>E7G632</accession>
<dbReference type="InterPro" id="IPR050270">
    <property type="entry name" value="DegV_domain_contain"/>
</dbReference>
<keyword evidence="3" id="KW-1185">Reference proteome</keyword>
<dbReference type="GO" id="GO:0008289">
    <property type="term" value="F:lipid binding"/>
    <property type="evidence" value="ECO:0007669"/>
    <property type="project" value="UniProtKB-KW"/>
</dbReference>
<dbReference type="Gene3D" id="3.40.50.10170">
    <property type="match status" value="1"/>
</dbReference>
<dbReference type="Gene3D" id="3.30.1180.10">
    <property type="match status" value="1"/>
</dbReference>
<gene>
    <name evidence="2" type="ORF">HMPREF9488_00220</name>
</gene>
<keyword evidence="1" id="KW-0446">Lipid-binding</keyword>
<dbReference type="InterPro" id="IPR003797">
    <property type="entry name" value="DegV"/>
</dbReference>
<dbReference type="HOGENOM" id="CLU_048251_0_1_9"/>
<proteinExistence type="predicted"/>
<evidence type="ECO:0000313" key="2">
    <source>
        <dbReference type="EMBL" id="EFW06683.1"/>
    </source>
</evidence>